<protein>
    <submittedName>
        <fullName evidence="2">Activin_recp domain-containing protein</fullName>
    </submittedName>
</protein>
<reference evidence="2" key="1">
    <citation type="submission" date="2016-11" db="UniProtKB">
        <authorList>
            <consortium name="WormBaseParasite"/>
        </authorList>
    </citation>
    <scope>IDENTIFICATION</scope>
</reference>
<proteinExistence type="predicted"/>
<evidence type="ECO:0000313" key="2">
    <source>
        <dbReference type="WBParaSite" id="L893_g16653.t1"/>
    </source>
</evidence>
<dbReference type="InterPro" id="IPR045860">
    <property type="entry name" value="Snake_toxin-like_sf"/>
</dbReference>
<dbReference type="SUPFAM" id="SSF57302">
    <property type="entry name" value="Snake toxin-like"/>
    <property type="match status" value="1"/>
</dbReference>
<keyword evidence="1" id="KW-1185">Reference proteome</keyword>
<dbReference type="AlphaFoldDB" id="A0A1I7YII5"/>
<organism evidence="1 2">
    <name type="scientific">Steinernema glaseri</name>
    <dbReference type="NCBI Taxonomy" id="37863"/>
    <lineage>
        <taxon>Eukaryota</taxon>
        <taxon>Metazoa</taxon>
        <taxon>Ecdysozoa</taxon>
        <taxon>Nematoda</taxon>
        <taxon>Chromadorea</taxon>
        <taxon>Rhabditida</taxon>
        <taxon>Tylenchina</taxon>
        <taxon>Panagrolaimomorpha</taxon>
        <taxon>Strongyloidoidea</taxon>
        <taxon>Steinernematidae</taxon>
        <taxon>Steinernema</taxon>
    </lineage>
</organism>
<accession>A0A1I7YII5</accession>
<dbReference type="Gene3D" id="2.10.60.10">
    <property type="entry name" value="CD59"/>
    <property type="match status" value="1"/>
</dbReference>
<evidence type="ECO:0000313" key="1">
    <source>
        <dbReference type="Proteomes" id="UP000095287"/>
    </source>
</evidence>
<sequence length="128" mass="14406">MLVVAGVSARSTVTSEQTSSEELWNDIFSYREVQPTQTDIDPLYCGHSGFLGQYEVKQCKFTNLKGIPACYVFWTRDGDAVIRGCLDNPVTQEHHCRPEQCSSDRGGTIQFCCCYSDNCNEIFGEGWK</sequence>
<dbReference type="WBParaSite" id="L893_g16653.t1">
    <property type="protein sequence ID" value="L893_g16653.t1"/>
    <property type="gene ID" value="L893_g16653"/>
</dbReference>
<name>A0A1I7YII5_9BILA</name>
<dbReference type="Proteomes" id="UP000095287">
    <property type="component" value="Unplaced"/>
</dbReference>